<keyword evidence="3 5" id="KW-0012">Acyltransferase</keyword>
<reference evidence="5 6" key="1">
    <citation type="submission" date="2021-01" db="EMBL/GenBank/DDBJ databases">
        <title>WGS of actinomycetes isolated from Thailand.</title>
        <authorList>
            <person name="Thawai C."/>
        </authorList>
    </citation>
    <scope>NUCLEOTIDE SEQUENCE [LARGE SCALE GENOMIC DNA]</scope>
    <source>
        <strain evidence="5 6">CA3R110</strain>
    </source>
</reference>
<dbReference type="SUPFAM" id="SSF55048">
    <property type="entry name" value="Probable ACP-binding domain of malonyl-CoA ACP transacylase"/>
    <property type="match status" value="1"/>
</dbReference>
<evidence type="ECO:0000313" key="6">
    <source>
        <dbReference type="Proteomes" id="UP000621510"/>
    </source>
</evidence>
<evidence type="ECO:0000259" key="4">
    <source>
        <dbReference type="SMART" id="SM00827"/>
    </source>
</evidence>
<dbReference type="InterPro" id="IPR016036">
    <property type="entry name" value="Malonyl_transacylase_ACP-bd"/>
</dbReference>
<keyword evidence="6" id="KW-1185">Reference proteome</keyword>
<keyword evidence="2" id="KW-0511">Multifunctional enzyme</keyword>
<dbReference type="SMART" id="SM00827">
    <property type="entry name" value="PKS_AT"/>
    <property type="match status" value="1"/>
</dbReference>
<comment type="caution">
    <text evidence="5">The sequence shown here is derived from an EMBL/GenBank/DDBJ whole genome shotgun (WGS) entry which is preliminary data.</text>
</comment>
<feature type="non-terminal residue" evidence="5">
    <location>
        <position position="183"/>
    </location>
</feature>
<name>A0ABS1Q933_9ACTN</name>
<organism evidence="5 6">
    <name type="scientific">Streptomyces endocoffeicus</name>
    <dbReference type="NCBI Taxonomy" id="2898945"/>
    <lineage>
        <taxon>Bacteria</taxon>
        <taxon>Bacillati</taxon>
        <taxon>Actinomycetota</taxon>
        <taxon>Actinomycetes</taxon>
        <taxon>Kitasatosporales</taxon>
        <taxon>Streptomycetaceae</taxon>
        <taxon>Streptomyces</taxon>
    </lineage>
</organism>
<dbReference type="InterPro" id="IPR050091">
    <property type="entry name" value="PKS_NRPS_Biosynth_Enz"/>
</dbReference>
<dbReference type="GO" id="GO:0016746">
    <property type="term" value="F:acyltransferase activity"/>
    <property type="evidence" value="ECO:0007669"/>
    <property type="project" value="UniProtKB-KW"/>
</dbReference>
<dbReference type="InterPro" id="IPR001227">
    <property type="entry name" value="Ac_transferase_dom_sf"/>
</dbReference>
<dbReference type="InterPro" id="IPR016035">
    <property type="entry name" value="Acyl_Trfase/lysoPLipase"/>
</dbReference>
<dbReference type="Pfam" id="PF00698">
    <property type="entry name" value="Acyl_transf_1"/>
    <property type="match status" value="1"/>
</dbReference>
<sequence>LRGGLASVTRVRGAGKSAWVFAGQGAQRLGMGRELHAGFPVFAAAFDEVCAGFEGVLDGSLREVVWGDDKDLLDQTMWAQAGLFAVEVALFRLLESWGVRPDHLVGHSIGEIAAAHVAGMVSLADACVLVGARGRLMQALPSGGAMLAVQAAEGDVVSLLPDGVEVAAVNGPVSVVVSGAGEA</sequence>
<evidence type="ECO:0000256" key="3">
    <source>
        <dbReference type="ARBA" id="ARBA00023315"/>
    </source>
</evidence>
<evidence type="ECO:0000256" key="1">
    <source>
        <dbReference type="ARBA" id="ARBA00022679"/>
    </source>
</evidence>
<accession>A0ABS1Q933</accession>
<gene>
    <name evidence="5" type="ORF">JK364_54580</name>
</gene>
<feature type="non-terminal residue" evidence="5">
    <location>
        <position position="1"/>
    </location>
</feature>
<proteinExistence type="predicted"/>
<dbReference type="PANTHER" id="PTHR43775">
    <property type="entry name" value="FATTY ACID SYNTHASE"/>
    <property type="match status" value="1"/>
</dbReference>
<dbReference type="RefSeq" id="WP_201858907.1">
    <property type="nucleotide sequence ID" value="NZ_JAERRG010000202.1"/>
</dbReference>
<evidence type="ECO:0000313" key="5">
    <source>
        <dbReference type="EMBL" id="MBL1121190.1"/>
    </source>
</evidence>
<feature type="domain" description="Malonyl-CoA:ACP transacylase (MAT)" evidence="4">
    <location>
        <begin position="20"/>
        <end position="183"/>
    </location>
</feature>
<evidence type="ECO:0000256" key="2">
    <source>
        <dbReference type="ARBA" id="ARBA00023268"/>
    </source>
</evidence>
<dbReference type="EMBL" id="JAERRG010000202">
    <property type="protein sequence ID" value="MBL1121190.1"/>
    <property type="molecule type" value="Genomic_DNA"/>
</dbReference>
<dbReference type="SUPFAM" id="SSF52151">
    <property type="entry name" value="FabD/lysophospholipase-like"/>
    <property type="match status" value="1"/>
</dbReference>
<dbReference type="PANTHER" id="PTHR43775:SF51">
    <property type="entry name" value="INACTIVE PHENOLPHTHIOCEROL SYNTHESIS POLYKETIDE SYNTHASE TYPE I PKS1-RELATED"/>
    <property type="match status" value="1"/>
</dbReference>
<dbReference type="Proteomes" id="UP000621510">
    <property type="component" value="Unassembled WGS sequence"/>
</dbReference>
<dbReference type="InterPro" id="IPR014043">
    <property type="entry name" value="Acyl_transferase_dom"/>
</dbReference>
<protein>
    <submittedName>
        <fullName evidence="5">Acyltransferase domain-containing protein</fullName>
    </submittedName>
</protein>
<dbReference type="Gene3D" id="3.40.366.10">
    <property type="entry name" value="Malonyl-Coenzyme A Acyl Carrier Protein, domain 2"/>
    <property type="match status" value="1"/>
</dbReference>
<keyword evidence="1" id="KW-0808">Transferase</keyword>